<dbReference type="Proteomes" id="UP001159405">
    <property type="component" value="Unassembled WGS sequence"/>
</dbReference>
<dbReference type="Gene3D" id="1.20.80.10">
    <property type="match status" value="1"/>
</dbReference>
<dbReference type="InterPro" id="IPR014352">
    <property type="entry name" value="FERM/acyl-CoA-bd_prot_sf"/>
</dbReference>
<evidence type="ECO:0000313" key="5">
    <source>
        <dbReference type="EMBL" id="CAH3139539.1"/>
    </source>
</evidence>
<dbReference type="InterPro" id="IPR014748">
    <property type="entry name" value="Enoyl-CoA_hydra_C"/>
</dbReference>
<dbReference type="Pfam" id="PF00378">
    <property type="entry name" value="ECH_1"/>
    <property type="match status" value="1"/>
</dbReference>
<feature type="domain" description="ACB" evidence="4">
    <location>
        <begin position="47"/>
        <end position="132"/>
    </location>
</feature>
<evidence type="ECO:0000256" key="2">
    <source>
        <dbReference type="ARBA" id="ARBA00023140"/>
    </source>
</evidence>
<dbReference type="PROSITE" id="PS51228">
    <property type="entry name" value="ACB_2"/>
    <property type="match status" value="1"/>
</dbReference>
<keyword evidence="2" id="KW-0576">Peroxisome</keyword>
<dbReference type="InterPro" id="IPR029045">
    <property type="entry name" value="ClpP/crotonase-like_dom_sf"/>
</dbReference>
<dbReference type="CDD" id="cd00435">
    <property type="entry name" value="ACBP"/>
    <property type="match status" value="1"/>
</dbReference>
<proteinExistence type="predicted"/>
<organism evidence="5 6">
    <name type="scientific">Porites lobata</name>
    <dbReference type="NCBI Taxonomy" id="104759"/>
    <lineage>
        <taxon>Eukaryota</taxon>
        <taxon>Metazoa</taxon>
        <taxon>Cnidaria</taxon>
        <taxon>Anthozoa</taxon>
        <taxon>Hexacorallia</taxon>
        <taxon>Scleractinia</taxon>
        <taxon>Fungiina</taxon>
        <taxon>Poritidae</taxon>
        <taxon>Porites</taxon>
    </lineage>
</organism>
<dbReference type="PRINTS" id="PR00689">
    <property type="entry name" value="ACOABINDINGP"/>
</dbReference>
<comment type="caution">
    <text evidence="5">The sequence shown here is derived from an EMBL/GenBank/DDBJ whole genome shotgun (WGS) entry which is preliminary data.</text>
</comment>
<sequence>MLVVLSCKMARCLRALLCTQKVLFRPSAFRLWAGRPVHTGNPKLGDLSNDFQAASARVKTLKQDPGNDNKLKLYALFKQATVGQCNDPKPGAFDFVGKAKWTAWNDLGHLSKDDAQQRYIDYVNDLAVQFGTTEEESKAAAPADTSAANTENKYKELVVTLENGVQTIRMNRPTKYNAITLEMYQELMTALEEAGKNDACVVAMITGTGDYYCSGNDLSNFTRIPPEGPQKMASDAKEILKKFVAHFIDFPKPLIAAVNGPAVGISVTVLGLFDMVYASDKATFHTPFMELGQSPEGCSSFLFPRIMGVAKANEMLLAGRKLTATEAFNCGLITDVFPHDKFADEVQNKVQTMAKLPPKSLQLSKQLIRDSSRELLHAANEQEAALLEERWLSEECMQAIMSFMARKSKL</sequence>
<dbReference type="InterPro" id="IPR035984">
    <property type="entry name" value="Acyl-CoA-binding_sf"/>
</dbReference>
<evidence type="ECO:0000256" key="1">
    <source>
        <dbReference type="ARBA" id="ARBA00004275"/>
    </source>
</evidence>
<evidence type="ECO:0000259" key="4">
    <source>
        <dbReference type="PROSITE" id="PS51228"/>
    </source>
</evidence>
<dbReference type="InterPro" id="IPR001753">
    <property type="entry name" value="Enoyl-CoA_hydra/iso"/>
</dbReference>
<dbReference type="InterPro" id="IPR022408">
    <property type="entry name" value="Acyl-CoA-binding_prot_CS"/>
</dbReference>
<dbReference type="InterPro" id="IPR000582">
    <property type="entry name" value="Acyl-CoA-binding_protein"/>
</dbReference>
<dbReference type="Pfam" id="PF00887">
    <property type="entry name" value="ACBP"/>
    <property type="match status" value="1"/>
</dbReference>
<dbReference type="PROSITE" id="PS00880">
    <property type="entry name" value="ACB_1"/>
    <property type="match status" value="1"/>
</dbReference>
<evidence type="ECO:0000313" key="6">
    <source>
        <dbReference type="Proteomes" id="UP001159405"/>
    </source>
</evidence>
<reference evidence="5 6" key="1">
    <citation type="submission" date="2022-05" db="EMBL/GenBank/DDBJ databases">
        <authorList>
            <consortium name="Genoscope - CEA"/>
            <person name="William W."/>
        </authorList>
    </citation>
    <scope>NUCLEOTIDE SEQUENCE [LARGE SCALE GENOMIC DNA]</scope>
</reference>
<dbReference type="Gene3D" id="1.10.12.10">
    <property type="entry name" value="Lyase 2-enoyl-coa Hydratase, Chain A, domain 2"/>
    <property type="match status" value="1"/>
</dbReference>
<dbReference type="PANTHER" id="PTHR43684:SF1">
    <property type="entry name" value="ENOYL-COA DELTA ISOMERASE 2"/>
    <property type="match status" value="1"/>
</dbReference>
<dbReference type="SUPFAM" id="SSF47027">
    <property type="entry name" value="Acyl-CoA binding protein"/>
    <property type="match status" value="1"/>
</dbReference>
<dbReference type="CDD" id="cd06558">
    <property type="entry name" value="crotonase-like"/>
    <property type="match status" value="1"/>
</dbReference>
<keyword evidence="6" id="KW-1185">Reference proteome</keyword>
<accession>A0ABN8PDT1</accession>
<dbReference type="Gene3D" id="3.90.226.10">
    <property type="entry name" value="2-enoyl-CoA Hydratase, Chain A, domain 1"/>
    <property type="match status" value="1"/>
</dbReference>
<dbReference type="PANTHER" id="PTHR43684">
    <property type="match status" value="1"/>
</dbReference>
<gene>
    <name evidence="5" type="ORF">PLOB_00040790</name>
</gene>
<dbReference type="EMBL" id="CALNXK010000063">
    <property type="protein sequence ID" value="CAH3139539.1"/>
    <property type="molecule type" value="Genomic_DNA"/>
</dbReference>
<dbReference type="SUPFAM" id="SSF52096">
    <property type="entry name" value="ClpP/crotonase"/>
    <property type="match status" value="1"/>
</dbReference>
<dbReference type="InterPro" id="IPR051053">
    <property type="entry name" value="ECH/Chromodomain_protein"/>
</dbReference>
<evidence type="ECO:0000256" key="3">
    <source>
        <dbReference type="ARBA" id="ARBA00023235"/>
    </source>
</evidence>
<keyword evidence="3" id="KW-0413">Isomerase</keyword>
<name>A0ABN8PDT1_9CNID</name>
<protein>
    <recommendedName>
        <fullName evidence="4">ACB domain-containing protein</fullName>
    </recommendedName>
</protein>
<comment type="subcellular location">
    <subcellularLocation>
        <location evidence="1">Peroxisome</location>
    </subcellularLocation>
</comment>